<dbReference type="GO" id="GO:0001216">
    <property type="term" value="F:DNA-binding transcription activator activity"/>
    <property type="evidence" value="ECO:0007669"/>
    <property type="project" value="InterPro"/>
</dbReference>
<dbReference type="AlphaFoldDB" id="A0A1E2VDP4"/>
<dbReference type="InterPro" id="IPR000394">
    <property type="entry name" value="RNA_pol_sigma_54"/>
</dbReference>
<evidence type="ECO:0000256" key="2">
    <source>
        <dbReference type="ARBA" id="ARBA00019942"/>
    </source>
</evidence>
<reference evidence="14 15" key="1">
    <citation type="submission" date="2016-08" db="EMBL/GenBank/DDBJ databases">
        <authorList>
            <person name="Seilhamer J.J."/>
        </authorList>
    </citation>
    <scope>NUCLEOTIDE SEQUENCE [LARGE SCALE GENOMIC DNA]</scope>
    <source>
        <strain evidence="14 15">PH27A</strain>
    </source>
</reference>
<feature type="region of interest" description="Disordered" evidence="11">
    <location>
        <begin position="121"/>
        <end position="145"/>
    </location>
</feature>
<dbReference type="GO" id="GO:0016987">
    <property type="term" value="F:sigma factor activity"/>
    <property type="evidence" value="ECO:0007669"/>
    <property type="project" value="UniProtKB-KW"/>
</dbReference>
<evidence type="ECO:0000256" key="5">
    <source>
        <dbReference type="ARBA" id="ARBA00022695"/>
    </source>
</evidence>
<keyword evidence="4 10" id="KW-0808">Transferase</keyword>
<dbReference type="NCBIfam" id="NF009118">
    <property type="entry name" value="PRK12469.1"/>
    <property type="match status" value="1"/>
</dbReference>
<keyword evidence="9 10" id="KW-0804">Transcription</keyword>
<evidence type="ECO:0000256" key="6">
    <source>
        <dbReference type="ARBA" id="ARBA00023015"/>
    </source>
</evidence>
<dbReference type="Pfam" id="PF00309">
    <property type="entry name" value="Sigma54_AID"/>
    <property type="match status" value="1"/>
</dbReference>
<dbReference type="Proteomes" id="UP000094291">
    <property type="component" value="Unassembled WGS sequence"/>
</dbReference>
<dbReference type="Gene3D" id="1.10.10.60">
    <property type="entry name" value="Homeodomain-like"/>
    <property type="match status" value="1"/>
</dbReference>
<dbReference type="PIRSF" id="PIRSF000774">
    <property type="entry name" value="RpoN"/>
    <property type="match status" value="1"/>
</dbReference>
<feature type="domain" description="RNA polymerase sigma factor 54 core-binding" evidence="13">
    <location>
        <begin position="145"/>
        <end position="340"/>
    </location>
</feature>
<keyword evidence="3 10" id="KW-0240">DNA-directed RNA polymerase</keyword>
<feature type="domain" description="RNA polymerase sigma factor 54 DNA-binding" evidence="12">
    <location>
        <begin position="354"/>
        <end position="512"/>
    </location>
</feature>
<evidence type="ECO:0000313" key="15">
    <source>
        <dbReference type="Proteomes" id="UP000094291"/>
    </source>
</evidence>
<dbReference type="PROSITE" id="PS00717">
    <property type="entry name" value="SIGMA54_1"/>
    <property type="match status" value="1"/>
</dbReference>
<feature type="compositionally biased region" description="Basic and acidic residues" evidence="11">
    <location>
        <begin position="59"/>
        <end position="97"/>
    </location>
</feature>
<organism evidence="14 15">
    <name type="scientific">Terasakiispira papahanaumokuakeensis</name>
    <dbReference type="NCBI Taxonomy" id="197479"/>
    <lineage>
        <taxon>Bacteria</taxon>
        <taxon>Pseudomonadati</taxon>
        <taxon>Pseudomonadota</taxon>
        <taxon>Gammaproteobacteria</taxon>
        <taxon>Oceanospirillales</taxon>
        <taxon>Terasakiispira</taxon>
    </lineage>
</organism>
<feature type="compositionally biased region" description="Basic and acidic residues" evidence="11">
    <location>
        <begin position="134"/>
        <end position="145"/>
    </location>
</feature>
<sequence>MKPALGLTVSTNLVITPQLQQAIHLLQLSTIDLQQEIHEALESNPLLEIDDSDESGYSDAHESSGREEPQETTSHEPSDQSLSRDESTSRTEDHDEGPQADSQWEEQIPSDLAVDTAWDDIYTNDYMPPSGSGSHDEFEGPYERNDQEASLQEHLLWQLNLSLHNERDRLIGETIIDSIGLDGYLGTPLESLAEALQQQEATLADVETNEVAAILRLIQQFDPPGVGARDLRECLLLQLDQLPTDIPRLATARRMVEQYLEALASHDYRFLMRRLKLRNEDELHAVISLIQGLNPRPGSQITSETPDYIIPDLVVSRHQGRWRVELNPEAMPKLKVQSHYADMIRRADQSPTNQYLRDHYREAQWLIKSLQSRNETLLKVGSKILELQHGFFEQGEEAMKPMVLADIAEAIEMHESTVSRATTQKYMHTPRGIFELKYFFSSHVSTAEGGEASSTAIRAMIKKLISQEPPRKPLSDSKLADMLAADGIQIARRTVAKYREAMQIPPSSERKRLR</sequence>
<dbReference type="GO" id="GO:0000428">
    <property type="term" value="C:DNA-directed RNA polymerase complex"/>
    <property type="evidence" value="ECO:0007669"/>
    <property type="project" value="UniProtKB-KW"/>
</dbReference>
<comment type="similarity">
    <text evidence="1 10">Belongs to the sigma-54 factor family.</text>
</comment>
<comment type="caution">
    <text evidence="14">The sequence shown here is derived from an EMBL/GenBank/DDBJ whole genome shotgun (WGS) entry which is preliminary data.</text>
</comment>
<dbReference type="PANTHER" id="PTHR32248:SF4">
    <property type="entry name" value="RNA POLYMERASE SIGMA-54 FACTOR"/>
    <property type="match status" value="1"/>
</dbReference>
<protein>
    <recommendedName>
        <fullName evidence="2 10">RNA polymerase sigma-54 factor</fullName>
    </recommendedName>
</protein>
<dbReference type="PANTHER" id="PTHR32248">
    <property type="entry name" value="RNA POLYMERASE SIGMA-54 FACTOR"/>
    <property type="match status" value="1"/>
</dbReference>
<dbReference type="FunFam" id="1.10.10.60:FF:000045">
    <property type="entry name" value="RNA polymerase sigma-54 factor"/>
    <property type="match status" value="1"/>
</dbReference>
<evidence type="ECO:0000256" key="11">
    <source>
        <dbReference type="SAM" id="MobiDB-lite"/>
    </source>
</evidence>
<evidence type="ECO:0000256" key="4">
    <source>
        <dbReference type="ARBA" id="ARBA00022679"/>
    </source>
</evidence>
<evidence type="ECO:0000313" key="14">
    <source>
        <dbReference type="EMBL" id="ODC05140.1"/>
    </source>
</evidence>
<dbReference type="NCBIfam" id="TIGR02395">
    <property type="entry name" value="rpoN_sigma"/>
    <property type="match status" value="1"/>
</dbReference>
<accession>A0A1E2VDP4</accession>
<dbReference type="GO" id="GO:0016779">
    <property type="term" value="F:nucleotidyltransferase activity"/>
    <property type="evidence" value="ECO:0007669"/>
    <property type="project" value="UniProtKB-KW"/>
</dbReference>
<dbReference type="OrthoDB" id="9814402at2"/>
<keyword evidence="7 10" id="KW-0731">Sigma factor</keyword>
<dbReference type="Pfam" id="PF04963">
    <property type="entry name" value="Sigma54_CBD"/>
    <property type="match status" value="1"/>
</dbReference>
<dbReference type="Pfam" id="PF04552">
    <property type="entry name" value="Sigma54_DBD"/>
    <property type="match status" value="1"/>
</dbReference>
<dbReference type="GO" id="GO:0006352">
    <property type="term" value="P:DNA-templated transcription initiation"/>
    <property type="evidence" value="ECO:0007669"/>
    <property type="project" value="InterPro"/>
</dbReference>
<dbReference type="NCBIfam" id="NF004595">
    <property type="entry name" value="PRK05932.1-2"/>
    <property type="match status" value="1"/>
</dbReference>
<evidence type="ECO:0000256" key="7">
    <source>
        <dbReference type="ARBA" id="ARBA00023082"/>
    </source>
</evidence>
<dbReference type="PROSITE" id="PS50044">
    <property type="entry name" value="SIGMA54_3"/>
    <property type="match status" value="1"/>
</dbReference>
<dbReference type="InterPro" id="IPR038709">
    <property type="entry name" value="RpoN_core-bd_sf"/>
</dbReference>
<comment type="function">
    <text evidence="10">Sigma factors are initiation factors that promote the attachment of RNA polymerase to specific initiation sites and are then released.</text>
</comment>
<keyword evidence="6 10" id="KW-0805">Transcription regulation</keyword>
<evidence type="ECO:0000256" key="9">
    <source>
        <dbReference type="ARBA" id="ARBA00023163"/>
    </source>
</evidence>
<dbReference type="EMBL" id="MDTQ01000001">
    <property type="protein sequence ID" value="ODC05140.1"/>
    <property type="molecule type" value="Genomic_DNA"/>
</dbReference>
<evidence type="ECO:0000256" key="3">
    <source>
        <dbReference type="ARBA" id="ARBA00022478"/>
    </source>
</evidence>
<gene>
    <name evidence="14" type="ORF">BFW38_03015</name>
</gene>
<keyword evidence="5 10" id="KW-0548">Nucleotidyltransferase</keyword>
<keyword evidence="8 10" id="KW-0238">DNA-binding</keyword>
<evidence type="ECO:0000256" key="8">
    <source>
        <dbReference type="ARBA" id="ARBA00023125"/>
    </source>
</evidence>
<evidence type="ECO:0000259" key="12">
    <source>
        <dbReference type="Pfam" id="PF04552"/>
    </source>
</evidence>
<dbReference type="PROSITE" id="PS00718">
    <property type="entry name" value="SIGMA54_2"/>
    <property type="match status" value="1"/>
</dbReference>
<evidence type="ECO:0000256" key="10">
    <source>
        <dbReference type="PIRNR" id="PIRNR000774"/>
    </source>
</evidence>
<dbReference type="InterPro" id="IPR007046">
    <property type="entry name" value="RNA_pol_sigma_54_core-bd"/>
</dbReference>
<evidence type="ECO:0000259" key="13">
    <source>
        <dbReference type="Pfam" id="PF04963"/>
    </source>
</evidence>
<dbReference type="PRINTS" id="PR00045">
    <property type="entry name" value="SIGMA54FCT"/>
</dbReference>
<name>A0A1E2VDP4_9GAMM</name>
<dbReference type="Gene3D" id="1.10.10.1330">
    <property type="entry name" value="RNA polymerase sigma-54 factor, core-binding domain"/>
    <property type="match status" value="1"/>
</dbReference>
<keyword evidence="15" id="KW-1185">Reference proteome</keyword>
<dbReference type="InterPro" id="IPR007634">
    <property type="entry name" value="RNA_pol_sigma_54_DNA-bd"/>
</dbReference>
<dbReference type="GO" id="GO:0003677">
    <property type="term" value="F:DNA binding"/>
    <property type="evidence" value="ECO:0007669"/>
    <property type="project" value="UniProtKB-KW"/>
</dbReference>
<proteinExistence type="inferred from homology"/>
<evidence type="ECO:0000256" key="1">
    <source>
        <dbReference type="ARBA" id="ARBA00008798"/>
    </source>
</evidence>
<dbReference type="STRING" id="197479.BFW38_03015"/>
<feature type="region of interest" description="Disordered" evidence="11">
    <location>
        <begin position="45"/>
        <end position="107"/>
    </location>
</feature>